<protein>
    <submittedName>
        <fullName evidence="1">Uncharacterized protein</fullName>
    </submittedName>
</protein>
<name>A0A5M9KUK8_9PLEO</name>
<sequence>MTAHQKLYTSLLIQTLRLGLVLHGKKTALFLASNSLTCASDGEATKLEYCPTIQVALKPPRPLTPALHAHSLCVDVKKRERAELFDHVIAPYWIEKRLVKDCCQ</sequence>
<dbReference type="KEGG" id="ptrr:90954744"/>
<dbReference type="RefSeq" id="XP_065959050.1">
    <property type="nucleotide sequence ID" value="XM_066104486.1"/>
</dbReference>
<evidence type="ECO:0000313" key="2">
    <source>
        <dbReference type="Proteomes" id="UP000245464"/>
    </source>
</evidence>
<dbReference type="AlphaFoldDB" id="A0A5M9KUK8"/>
<dbReference type="GeneID" id="90954744"/>
<gene>
    <name evidence="1" type="ORF">PtrM4_043460</name>
</gene>
<comment type="caution">
    <text evidence="1">The sequence shown here is derived from an EMBL/GenBank/DDBJ whole genome shotgun (WGS) entry which is preliminary data.</text>
</comment>
<accession>A0A5M9KUK8</accession>
<proteinExistence type="predicted"/>
<reference evidence="1" key="1">
    <citation type="journal article" date="2018" name="BMC Genomics">
        <title>Comparative genomics of the wheat fungal pathogen Pyrenophora tritici-repentis reveals chromosomal variations and genome plasticity.</title>
        <authorList>
            <person name="Moolhuijzen P."/>
            <person name="See P.T."/>
            <person name="Hane J.K."/>
            <person name="Shi G."/>
            <person name="Liu Z."/>
            <person name="Oliver R.P."/>
            <person name="Moffat C.S."/>
        </authorList>
    </citation>
    <scope>NUCLEOTIDE SEQUENCE [LARGE SCALE GENOMIC DNA]</scope>
    <source>
        <strain evidence="1">M4</strain>
    </source>
</reference>
<organism evidence="1 2">
    <name type="scientific">Pyrenophora tritici-repentis</name>
    <dbReference type="NCBI Taxonomy" id="45151"/>
    <lineage>
        <taxon>Eukaryota</taxon>
        <taxon>Fungi</taxon>
        <taxon>Dikarya</taxon>
        <taxon>Ascomycota</taxon>
        <taxon>Pezizomycotina</taxon>
        <taxon>Dothideomycetes</taxon>
        <taxon>Pleosporomycetidae</taxon>
        <taxon>Pleosporales</taxon>
        <taxon>Pleosporineae</taxon>
        <taxon>Pleosporaceae</taxon>
        <taxon>Pyrenophora</taxon>
    </lineage>
</organism>
<dbReference type="EMBL" id="NQIK02000010">
    <property type="protein sequence ID" value="KAF7564912.1"/>
    <property type="molecule type" value="Genomic_DNA"/>
</dbReference>
<dbReference type="Proteomes" id="UP000245464">
    <property type="component" value="Chromosome 10"/>
</dbReference>
<evidence type="ECO:0000313" key="1">
    <source>
        <dbReference type="EMBL" id="KAF7564912.1"/>
    </source>
</evidence>